<gene>
    <name evidence="1" type="ORF">EB796_020013</name>
</gene>
<dbReference type="AlphaFoldDB" id="A0A7J7J7W9"/>
<name>A0A7J7J7W9_BUGNE</name>
<protein>
    <submittedName>
        <fullName evidence="1">Uncharacterized protein</fullName>
    </submittedName>
</protein>
<proteinExistence type="predicted"/>
<organism evidence="1 2">
    <name type="scientific">Bugula neritina</name>
    <name type="common">Brown bryozoan</name>
    <name type="synonym">Sertularia neritina</name>
    <dbReference type="NCBI Taxonomy" id="10212"/>
    <lineage>
        <taxon>Eukaryota</taxon>
        <taxon>Metazoa</taxon>
        <taxon>Spiralia</taxon>
        <taxon>Lophotrochozoa</taxon>
        <taxon>Bryozoa</taxon>
        <taxon>Gymnolaemata</taxon>
        <taxon>Cheilostomatida</taxon>
        <taxon>Flustrina</taxon>
        <taxon>Buguloidea</taxon>
        <taxon>Bugulidae</taxon>
        <taxon>Bugula</taxon>
    </lineage>
</organism>
<evidence type="ECO:0000313" key="1">
    <source>
        <dbReference type="EMBL" id="KAF6021671.1"/>
    </source>
</evidence>
<accession>A0A7J7J7W9</accession>
<dbReference type="Proteomes" id="UP000593567">
    <property type="component" value="Unassembled WGS sequence"/>
</dbReference>
<reference evidence="1" key="1">
    <citation type="submission" date="2020-06" db="EMBL/GenBank/DDBJ databases">
        <title>Draft genome of Bugula neritina, a colonial animal packing powerful symbionts and potential medicines.</title>
        <authorList>
            <person name="Rayko M."/>
        </authorList>
    </citation>
    <scope>NUCLEOTIDE SEQUENCE [LARGE SCALE GENOMIC DNA]</scope>
    <source>
        <strain evidence="1">Kwan_BN1</strain>
    </source>
</reference>
<comment type="caution">
    <text evidence="1">The sequence shown here is derived from an EMBL/GenBank/DDBJ whole genome shotgun (WGS) entry which is preliminary data.</text>
</comment>
<evidence type="ECO:0000313" key="2">
    <source>
        <dbReference type="Proteomes" id="UP000593567"/>
    </source>
</evidence>
<dbReference type="EMBL" id="VXIV02002982">
    <property type="protein sequence ID" value="KAF6021671.1"/>
    <property type="molecule type" value="Genomic_DNA"/>
</dbReference>
<sequence>MGLKIKEILETLPTVRLSSGFDKLALFLYHREDILNSSQRAGLLESKYFHHHEPLIAVTLVLALYSVEAQLGGFGGGGVNQQSQIVGEEVFDKGLAASGQGAFQGASKLAAGDQKQEDEAHSDQAFRINANEGFKDNGAFQIIENNGIDAANAEHFGAFDSTNLFADSGLGVNYSGYVVLLHVEQCRASTDEGIIANPIWHCLTGASSRFRILNVILRMMLSTHDFQNKYCFILDIQLFQFCVDLHF</sequence>
<keyword evidence="2" id="KW-1185">Reference proteome</keyword>